<evidence type="ECO:0000256" key="7">
    <source>
        <dbReference type="ARBA" id="ARBA00022553"/>
    </source>
</evidence>
<keyword evidence="6" id="KW-0963">Cytoplasm</keyword>
<evidence type="ECO:0000256" key="5">
    <source>
        <dbReference type="ARBA" id="ARBA00021471"/>
    </source>
</evidence>
<evidence type="ECO:0000256" key="9">
    <source>
        <dbReference type="ARBA" id="ARBA00023212"/>
    </source>
</evidence>
<evidence type="ECO:0000256" key="3">
    <source>
        <dbReference type="ARBA" id="ARBA00004186"/>
    </source>
</evidence>
<keyword evidence="10" id="KW-0539">Nucleus</keyword>
<dbReference type="PANTHER" id="PTHR34930">
    <property type="entry name" value="GEO05313P1"/>
    <property type="match status" value="1"/>
</dbReference>
<dbReference type="AlphaFoldDB" id="A0A834M4K1"/>
<feature type="compositionally biased region" description="Basic and acidic residues" evidence="11">
    <location>
        <begin position="61"/>
        <end position="74"/>
    </location>
</feature>
<feature type="compositionally biased region" description="Basic and acidic residues" evidence="11">
    <location>
        <begin position="82"/>
        <end position="104"/>
    </location>
</feature>
<evidence type="ECO:0000256" key="10">
    <source>
        <dbReference type="ARBA" id="ARBA00023242"/>
    </source>
</evidence>
<evidence type="ECO:0000256" key="8">
    <source>
        <dbReference type="ARBA" id="ARBA00022701"/>
    </source>
</evidence>
<keyword evidence="8" id="KW-0493">Microtubule</keyword>
<dbReference type="GO" id="GO:0005874">
    <property type="term" value="C:microtubule"/>
    <property type="evidence" value="ECO:0007669"/>
    <property type="project" value="UniProtKB-KW"/>
</dbReference>
<comment type="caution">
    <text evidence="12">The sequence shown here is derived from an EMBL/GenBank/DDBJ whole genome shotgun (WGS) entry which is preliminary data.</text>
</comment>
<evidence type="ECO:0000313" key="13">
    <source>
        <dbReference type="Proteomes" id="UP000625711"/>
    </source>
</evidence>
<comment type="similarity">
    <text evidence="4">Belongs to the MAP Jupiter family.</text>
</comment>
<evidence type="ECO:0000313" key="12">
    <source>
        <dbReference type="EMBL" id="KAF7270193.1"/>
    </source>
</evidence>
<dbReference type="Proteomes" id="UP000625711">
    <property type="component" value="Unassembled WGS sequence"/>
</dbReference>
<proteinExistence type="inferred from homology"/>
<dbReference type="PANTHER" id="PTHR34930:SF2">
    <property type="entry name" value="MICROTUBULE-ASSOCIATED PROTEIN JUPITER"/>
    <property type="match status" value="1"/>
</dbReference>
<feature type="region of interest" description="Disordered" evidence="11">
    <location>
        <begin position="1"/>
        <end position="126"/>
    </location>
</feature>
<evidence type="ECO:0000256" key="6">
    <source>
        <dbReference type="ARBA" id="ARBA00022490"/>
    </source>
</evidence>
<keyword evidence="13" id="KW-1185">Reference proteome</keyword>
<keyword evidence="9" id="KW-0206">Cytoskeleton</keyword>
<reference evidence="12" key="1">
    <citation type="submission" date="2020-08" db="EMBL/GenBank/DDBJ databases">
        <title>Genome sequencing and assembly of the red palm weevil Rhynchophorus ferrugineus.</title>
        <authorList>
            <person name="Dias G.B."/>
            <person name="Bergman C.M."/>
            <person name="Manee M."/>
        </authorList>
    </citation>
    <scope>NUCLEOTIDE SEQUENCE</scope>
    <source>
        <strain evidence="12">AA-2017</strain>
        <tissue evidence="12">Whole larva</tissue>
    </source>
</reference>
<comment type="function">
    <text evidence="1">Binds to all microtubule populations.</text>
</comment>
<dbReference type="OrthoDB" id="10071234at2759"/>
<evidence type="ECO:0000256" key="4">
    <source>
        <dbReference type="ARBA" id="ARBA00005344"/>
    </source>
</evidence>
<sequence length="126" mass="13833">MTSTSINIGLNEKNSSRVLRPPGGGHTDIFGIRDTDNNAVTPSKRRNQPQSSIGSCFNMVEEDKSTVEENKPLDRQNGNTDLIKETDENQAPPEKEKEQEKKEPQASTPAGKRVRVPPGGFSSGLW</sequence>
<keyword evidence="7" id="KW-0597">Phosphoprotein</keyword>
<name>A0A834M4K1_RHYFE</name>
<evidence type="ECO:0000256" key="1">
    <source>
        <dbReference type="ARBA" id="ARBA00003805"/>
    </source>
</evidence>
<dbReference type="EMBL" id="JAACXV010014123">
    <property type="protein sequence ID" value="KAF7270193.1"/>
    <property type="molecule type" value="Genomic_DNA"/>
</dbReference>
<organism evidence="12 13">
    <name type="scientific">Rhynchophorus ferrugineus</name>
    <name type="common">Red palm weevil</name>
    <name type="synonym">Curculio ferrugineus</name>
    <dbReference type="NCBI Taxonomy" id="354439"/>
    <lineage>
        <taxon>Eukaryota</taxon>
        <taxon>Metazoa</taxon>
        <taxon>Ecdysozoa</taxon>
        <taxon>Arthropoda</taxon>
        <taxon>Hexapoda</taxon>
        <taxon>Insecta</taxon>
        <taxon>Pterygota</taxon>
        <taxon>Neoptera</taxon>
        <taxon>Endopterygota</taxon>
        <taxon>Coleoptera</taxon>
        <taxon>Polyphaga</taxon>
        <taxon>Cucujiformia</taxon>
        <taxon>Curculionidae</taxon>
        <taxon>Dryophthorinae</taxon>
        <taxon>Rhynchophorus</taxon>
    </lineage>
</organism>
<dbReference type="GO" id="GO:0005819">
    <property type="term" value="C:spindle"/>
    <property type="evidence" value="ECO:0007669"/>
    <property type="project" value="UniProtKB-SubCell"/>
</dbReference>
<dbReference type="InterPro" id="IPR033335">
    <property type="entry name" value="JUPITER"/>
</dbReference>
<comment type="subcellular location">
    <subcellularLocation>
        <location evidence="3">Cytoplasm</location>
        <location evidence="3">Cytoskeleton</location>
        <location evidence="3">Spindle</location>
    </subcellularLocation>
    <subcellularLocation>
        <location evidence="2">Nucleus</location>
    </subcellularLocation>
</comment>
<evidence type="ECO:0000256" key="2">
    <source>
        <dbReference type="ARBA" id="ARBA00004123"/>
    </source>
</evidence>
<protein>
    <recommendedName>
        <fullName evidence="5">Microtubule-associated protein Jupiter</fullName>
    </recommendedName>
</protein>
<feature type="compositionally biased region" description="Polar residues" evidence="11">
    <location>
        <begin position="1"/>
        <end position="17"/>
    </location>
</feature>
<dbReference type="GO" id="GO:0005634">
    <property type="term" value="C:nucleus"/>
    <property type="evidence" value="ECO:0007669"/>
    <property type="project" value="UniProtKB-SubCell"/>
</dbReference>
<evidence type="ECO:0000256" key="11">
    <source>
        <dbReference type="SAM" id="MobiDB-lite"/>
    </source>
</evidence>
<accession>A0A834M4K1</accession>
<gene>
    <name evidence="12" type="ORF">GWI33_016806</name>
</gene>